<dbReference type="GeneID" id="54559007"/>
<evidence type="ECO:0000313" key="1">
    <source>
        <dbReference type="EMBL" id="KAF2168423.1"/>
    </source>
</evidence>
<evidence type="ECO:0000313" key="2">
    <source>
        <dbReference type="Proteomes" id="UP000799537"/>
    </source>
</evidence>
<dbReference type="Pfam" id="PF11625">
    <property type="entry name" value="DUF3253"/>
    <property type="match status" value="1"/>
</dbReference>
<organism evidence="1 2">
    <name type="scientific">Zasmidium cellare ATCC 36951</name>
    <dbReference type="NCBI Taxonomy" id="1080233"/>
    <lineage>
        <taxon>Eukaryota</taxon>
        <taxon>Fungi</taxon>
        <taxon>Dikarya</taxon>
        <taxon>Ascomycota</taxon>
        <taxon>Pezizomycotina</taxon>
        <taxon>Dothideomycetes</taxon>
        <taxon>Dothideomycetidae</taxon>
        <taxon>Mycosphaerellales</taxon>
        <taxon>Mycosphaerellaceae</taxon>
        <taxon>Zasmidium</taxon>
    </lineage>
</organism>
<dbReference type="OrthoDB" id="2563170at2759"/>
<dbReference type="AlphaFoldDB" id="A0A6A6CP38"/>
<dbReference type="InterPro" id="IPR021660">
    <property type="entry name" value="DUF3253"/>
</dbReference>
<keyword evidence="2" id="KW-1185">Reference proteome</keyword>
<dbReference type="InterPro" id="IPR036388">
    <property type="entry name" value="WH-like_DNA-bd_sf"/>
</dbReference>
<sequence length="107" mass="12016">MPPPSDADADAEADPSSHSILKHRLEDFLQKRQPPKTFCPSEVARALTASELSDLGFDTWRDAMPAVRQLAWELRAQGECEVLQKGECVGEDVELEDIRGPVRIRRM</sequence>
<accession>A0A6A6CP38</accession>
<dbReference type="Gene3D" id="1.10.10.10">
    <property type="entry name" value="Winged helix-like DNA-binding domain superfamily/Winged helix DNA-binding domain"/>
    <property type="match status" value="1"/>
</dbReference>
<dbReference type="RefSeq" id="XP_033669312.1">
    <property type="nucleotide sequence ID" value="XM_033805735.1"/>
</dbReference>
<dbReference type="InterPro" id="IPR036390">
    <property type="entry name" value="WH_DNA-bd_sf"/>
</dbReference>
<proteinExistence type="predicted"/>
<name>A0A6A6CP38_ZASCE</name>
<gene>
    <name evidence="1" type="ORF">M409DRAFT_21173</name>
</gene>
<dbReference type="SUPFAM" id="SSF46785">
    <property type="entry name" value="Winged helix' DNA-binding domain"/>
    <property type="match status" value="1"/>
</dbReference>
<dbReference type="Proteomes" id="UP000799537">
    <property type="component" value="Unassembled WGS sequence"/>
</dbReference>
<reference evidence="1" key="1">
    <citation type="journal article" date="2020" name="Stud. Mycol.">
        <title>101 Dothideomycetes genomes: a test case for predicting lifestyles and emergence of pathogens.</title>
        <authorList>
            <person name="Haridas S."/>
            <person name="Albert R."/>
            <person name="Binder M."/>
            <person name="Bloem J."/>
            <person name="Labutti K."/>
            <person name="Salamov A."/>
            <person name="Andreopoulos B."/>
            <person name="Baker S."/>
            <person name="Barry K."/>
            <person name="Bills G."/>
            <person name="Bluhm B."/>
            <person name="Cannon C."/>
            <person name="Castanera R."/>
            <person name="Culley D."/>
            <person name="Daum C."/>
            <person name="Ezra D."/>
            <person name="Gonzalez J."/>
            <person name="Henrissat B."/>
            <person name="Kuo A."/>
            <person name="Liang C."/>
            <person name="Lipzen A."/>
            <person name="Lutzoni F."/>
            <person name="Magnuson J."/>
            <person name="Mondo S."/>
            <person name="Nolan M."/>
            <person name="Ohm R."/>
            <person name="Pangilinan J."/>
            <person name="Park H.-J."/>
            <person name="Ramirez L."/>
            <person name="Alfaro M."/>
            <person name="Sun H."/>
            <person name="Tritt A."/>
            <person name="Yoshinaga Y."/>
            <person name="Zwiers L.-H."/>
            <person name="Turgeon B."/>
            <person name="Goodwin S."/>
            <person name="Spatafora J."/>
            <person name="Crous P."/>
            <person name="Grigoriev I."/>
        </authorList>
    </citation>
    <scope>NUCLEOTIDE SEQUENCE</scope>
    <source>
        <strain evidence="1">ATCC 36951</strain>
    </source>
</reference>
<protein>
    <submittedName>
        <fullName evidence="1">Uncharacterized protein</fullName>
    </submittedName>
</protein>
<dbReference type="EMBL" id="ML993590">
    <property type="protein sequence ID" value="KAF2168423.1"/>
    <property type="molecule type" value="Genomic_DNA"/>
</dbReference>